<gene>
    <name evidence="1" type="ORF">BpHYR1_003381</name>
</gene>
<evidence type="ECO:0000313" key="2">
    <source>
        <dbReference type="Proteomes" id="UP000276133"/>
    </source>
</evidence>
<reference evidence="1 2" key="1">
    <citation type="journal article" date="2018" name="Sci. Rep.">
        <title>Genomic signatures of local adaptation to the degree of environmental predictability in rotifers.</title>
        <authorList>
            <person name="Franch-Gras L."/>
            <person name="Hahn C."/>
            <person name="Garcia-Roger E.M."/>
            <person name="Carmona M.J."/>
            <person name="Serra M."/>
            <person name="Gomez A."/>
        </authorList>
    </citation>
    <scope>NUCLEOTIDE SEQUENCE [LARGE SCALE GENOMIC DNA]</scope>
    <source>
        <strain evidence="1">HYR1</strain>
    </source>
</reference>
<evidence type="ECO:0000313" key="1">
    <source>
        <dbReference type="EMBL" id="RNA40757.1"/>
    </source>
</evidence>
<dbReference type="EMBL" id="REGN01000598">
    <property type="protein sequence ID" value="RNA40757.1"/>
    <property type="molecule type" value="Genomic_DNA"/>
</dbReference>
<proteinExistence type="predicted"/>
<keyword evidence="2" id="KW-1185">Reference proteome</keyword>
<comment type="caution">
    <text evidence="1">The sequence shown here is derived from an EMBL/GenBank/DDBJ whole genome shotgun (WGS) entry which is preliminary data.</text>
</comment>
<accession>A0A3M7SYF7</accession>
<protein>
    <submittedName>
        <fullName evidence="1">Uncharacterized protein</fullName>
    </submittedName>
</protein>
<dbReference type="Proteomes" id="UP000276133">
    <property type="component" value="Unassembled WGS sequence"/>
</dbReference>
<name>A0A3M7SYF7_BRAPC</name>
<organism evidence="1 2">
    <name type="scientific">Brachionus plicatilis</name>
    <name type="common">Marine rotifer</name>
    <name type="synonym">Brachionus muelleri</name>
    <dbReference type="NCBI Taxonomy" id="10195"/>
    <lineage>
        <taxon>Eukaryota</taxon>
        <taxon>Metazoa</taxon>
        <taxon>Spiralia</taxon>
        <taxon>Gnathifera</taxon>
        <taxon>Rotifera</taxon>
        <taxon>Eurotatoria</taxon>
        <taxon>Monogononta</taxon>
        <taxon>Pseudotrocha</taxon>
        <taxon>Ploima</taxon>
        <taxon>Brachionidae</taxon>
        <taxon>Brachionus</taxon>
    </lineage>
</organism>
<dbReference type="AlphaFoldDB" id="A0A3M7SYF7"/>
<sequence>MTGRFMPAGSLVLQNTTNLLCLPQCKSNEFLNSNEPINVLFIQIKPFNNIFVAIFVYYKNGLLSKYFNLCCYIYPFFDYSDMSPYIYT</sequence>